<dbReference type="GO" id="GO:0003677">
    <property type="term" value="F:DNA binding"/>
    <property type="evidence" value="ECO:0007669"/>
    <property type="project" value="InterPro"/>
</dbReference>
<dbReference type="Gene3D" id="1.20.58.1000">
    <property type="entry name" value="Metal-sensitive repressor, helix protomer"/>
    <property type="match status" value="1"/>
</dbReference>
<dbReference type="PANTHER" id="PTHR33677:SF5">
    <property type="entry name" value="TRANSCRIPTIONAL REPRESSOR FRMR"/>
    <property type="match status" value="1"/>
</dbReference>
<comment type="caution">
    <text evidence="1">The sequence shown here is derived from an EMBL/GenBank/DDBJ whole genome shotgun (WGS) entry which is preliminary data.</text>
</comment>
<dbReference type="GO" id="GO:0045892">
    <property type="term" value="P:negative regulation of DNA-templated transcription"/>
    <property type="evidence" value="ECO:0007669"/>
    <property type="project" value="UniProtKB-ARBA"/>
</dbReference>
<dbReference type="PANTHER" id="PTHR33677">
    <property type="entry name" value="TRANSCRIPTIONAL REPRESSOR FRMR-RELATED"/>
    <property type="match status" value="1"/>
</dbReference>
<dbReference type="Pfam" id="PF02583">
    <property type="entry name" value="Trns_repr_metal"/>
    <property type="match status" value="1"/>
</dbReference>
<dbReference type="EMBL" id="MGBR01000001">
    <property type="protein sequence ID" value="OGK74050.1"/>
    <property type="molecule type" value="Genomic_DNA"/>
</dbReference>
<dbReference type="GO" id="GO:0046872">
    <property type="term" value="F:metal ion binding"/>
    <property type="evidence" value="ECO:0007669"/>
    <property type="project" value="InterPro"/>
</dbReference>
<evidence type="ECO:0008006" key="3">
    <source>
        <dbReference type="Google" id="ProtNLM"/>
    </source>
</evidence>
<sequence>MDLDQRINRVIGQLKGIQRMVKEKRECSDVLQQISAIKKAIDGLSKEIVVSDMCEFLPEKDVSKVEKMIERAINL</sequence>
<evidence type="ECO:0000313" key="1">
    <source>
        <dbReference type="EMBL" id="OGK74050.1"/>
    </source>
</evidence>
<accession>A0A1F7L1N7</accession>
<evidence type="ECO:0000313" key="2">
    <source>
        <dbReference type="Proteomes" id="UP000177050"/>
    </source>
</evidence>
<protein>
    <recommendedName>
        <fullName evidence="3">Cytoplasmic protein</fullName>
    </recommendedName>
</protein>
<dbReference type="InterPro" id="IPR038390">
    <property type="entry name" value="Metal_Tscrpt_repr_sf"/>
</dbReference>
<dbReference type="AlphaFoldDB" id="A0A1F7L1N7"/>
<dbReference type="CDD" id="cd10148">
    <property type="entry name" value="CsoR-like_DUF156"/>
    <property type="match status" value="1"/>
</dbReference>
<gene>
    <name evidence="1" type="ORF">A3K52_04735</name>
</gene>
<dbReference type="Proteomes" id="UP000177050">
    <property type="component" value="Unassembled WGS sequence"/>
</dbReference>
<reference evidence="1 2" key="1">
    <citation type="journal article" date="2016" name="Nat. Commun.">
        <title>Thousands of microbial genomes shed light on interconnected biogeochemical processes in an aquifer system.</title>
        <authorList>
            <person name="Anantharaman K."/>
            <person name="Brown C.T."/>
            <person name="Hug L.A."/>
            <person name="Sharon I."/>
            <person name="Castelle C.J."/>
            <person name="Probst A.J."/>
            <person name="Thomas B.C."/>
            <person name="Singh A."/>
            <person name="Wilkins M.J."/>
            <person name="Karaoz U."/>
            <person name="Brodie E.L."/>
            <person name="Williams K.H."/>
            <person name="Hubbard S.S."/>
            <person name="Banfield J.F."/>
        </authorList>
    </citation>
    <scope>NUCLEOTIDE SEQUENCE [LARGE SCALE GENOMIC DNA]</scope>
</reference>
<organism evidence="1 2">
    <name type="scientific">Candidatus Roizmanbacteria bacterium RIFOXYD1_FULL_38_12</name>
    <dbReference type="NCBI Taxonomy" id="1802093"/>
    <lineage>
        <taxon>Bacteria</taxon>
        <taxon>Candidatus Roizmaniibacteriota</taxon>
    </lineage>
</organism>
<dbReference type="InterPro" id="IPR003735">
    <property type="entry name" value="Metal_Tscrpt_repr"/>
</dbReference>
<name>A0A1F7L1N7_9BACT</name>
<proteinExistence type="predicted"/>